<dbReference type="Pfam" id="PF00990">
    <property type="entry name" value="GGDEF"/>
    <property type="match status" value="1"/>
</dbReference>
<dbReference type="RefSeq" id="WP_228352971.1">
    <property type="nucleotide sequence ID" value="NZ_JACEGA010000001.1"/>
</dbReference>
<organism evidence="4 5">
    <name type="scientific">Variimorphobacter saccharofermentans</name>
    <dbReference type="NCBI Taxonomy" id="2755051"/>
    <lineage>
        <taxon>Bacteria</taxon>
        <taxon>Bacillati</taxon>
        <taxon>Bacillota</taxon>
        <taxon>Clostridia</taxon>
        <taxon>Lachnospirales</taxon>
        <taxon>Lachnospiraceae</taxon>
        <taxon>Variimorphobacter</taxon>
    </lineage>
</organism>
<dbReference type="CDD" id="cd01948">
    <property type="entry name" value="EAL"/>
    <property type="match status" value="1"/>
</dbReference>
<reference evidence="4 5" key="1">
    <citation type="submission" date="2020-07" db="EMBL/GenBank/DDBJ databases">
        <title>Characterization and genome sequencing of isolate MD1, a novel member within the family Lachnospiraceae.</title>
        <authorList>
            <person name="Rettenmaier R."/>
            <person name="Di Bello L."/>
            <person name="Zinser C."/>
            <person name="Scheitz K."/>
            <person name="Liebl W."/>
            <person name="Zverlov V."/>
        </authorList>
    </citation>
    <scope>NUCLEOTIDE SEQUENCE [LARGE SCALE GENOMIC DNA]</scope>
    <source>
        <strain evidence="4 5">MD1</strain>
    </source>
</reference>
<dbReference type="SMART" id="SM00267">
    <property type="entry name" value="GGDEF"/>
    <property type="match status" value="1"/>
</dbReference>
<dbReference type="PROSITE" id="PS50883">
    <property type="entry name" value="EAL"/>
    <property type="match status" value="1"/>
</dbReference>
<keyword evidence="5" id="KW-1185">Reference proteome</keyword>
<dbReference type="PANTHER" id="PTHR33121:SF70">
    <property type="entry name" value="SIGNALING PROTEIN YKOW"/>
    <property type="match status" value="1"/>
</dbReference>
<proteinExistence type="predicted"/>
<evidence type="ECO:0000259" key="2">
    <source>
        <dbReference type="PROSITE" id="PS50883"/>
    </source>
</evidence>
<name>A0A839K274_9FIRM</name>
<accession>A0A839K274</accession>
<protein>
    <submittedName>
        <fullName evidence="4">EAL domain-containing protein</fullName>
    </submittedName>
</protein>
<dbReference type="Pfam" id="PF04392">
    <property type="entry name" value="ABC_sub_bind"/>
    <property type="match status" value="1"/>
</dbReference>
<keyword evidence="1" id="KW-0812">Transmembrane</keyword>
<sequence>MLGKGRRLLKVAVIVIILFLSVHLSQKMYAEEESNSIKILVLNSYSQDFTWTDEQTEGIKDKLEDYDTNISLFVEYMDCKNYPTKENLDYLFDYYKFKYQNKKIDIIIATDDAALQFALENRAKIFSDAPIVFCGVNQEGVDTITKGYDRVTGVLEVIDPTETLKIAKNINPSLKTIYILYDNSDSGLSTGNIVANAIKKYDSNIEIIEWNNLTYEEVIREASELNDKNSIIMICTYFSDVNNKIIKMDDITREISEISKVPLYYLYDFGLNNGIIGGSLQSGRLQGENAAAMAISIIEGKDPNNMPVFIADTTRTVFDYNQILRFDIPLNALPKNSELINKPFSFYETYKPLVLGVTAAFFVLLIFASSLLFYIYKIQKMKQKLSESHEELTQLYKELSASDEAMKLQYDEITKINEKIRLSEEKLTYLAYHDSITGLPNKLSLYEHAKYIFEAENKKAGLLFIDIDNFKYVNDTLGHAFGDKLIVNVSDRLTALLKENCSLYRLSGDEFIIILNNIDNKKQAEEYASFLLTNFLKDFDSLGSNLHVSLSIGIALYPDHSNELEQLLKYADIAMYHVKEAGRKNYMVYDQTMNEAFTERVAIEKHLQNAFDNNEFQVYYQPQLDIRTNKISGFEALLRWNSPVLGSVSPLKFIKVAEDTHFIIPLGKLVLQNACDFLKRLKENGYSDLTVSVNISILQLLQADFIDFVNETLSIYQIEPELLELEITESILIESFEIVTPRLQILRDNKVKIALDDFGKGYSSLSYLKQLPITTLKVDKTFIDYIVGQNEDDFVGHIISIGKNMGMCVIAEGVEHQNQLDYLIRHDCDKIQGFLFSRPIPENKIYELLDSQVPPYCQ</sequence>
<dbReference type="Pfam" id="PF00563">
    <property type="entry name" value="EAL"/>
    <property type="match status" value="1"/>
</dbReference>
<dbReference type="Gene3D" id="3.30.70.270">
    <property type="match status" value="1"/>
</dbReference>
<dbReference type="NCBIfam" id="TIGR00254">
    <property type="entry name" value="GGDEF"/>
    <property type="match status" value="1"/>
</dbReference>
<evidence type="ECO:0000313" key="5">
    <source>
        <dbReference type="Proteomes" id="UP000574276"/>
    </source>
</evidence>
<dbReference type="SUPFAM" id="SSF55073">
    <property type="entry name" value="Nucleotide cyclase"/>
    <property type="match status" value="1"/>
</dbReference>
<feature type="transmembrane region" description="Helical" evidence="1">
    <location>
        <begin position="353"/>
        <end position="376"/>
    </location>
</feature>
<dbReference type="PANTHER" id="PTHR33121">
    <property type="entry name" value="CYCLIC DI-GMP PHOSPHODIESTERASE PDEF"/>
    <property type="match status" value="1"/>
</dbReference>
<dbReference type="SMART" id="SM00052">
    <property type="entry name" value="EAL"/>
    <property type="match status" value="1"/>
</dbReference>
<dbReference type="InterPro" id="IPR043128">
    <property type="entry name" value="Rev_trsase/Diguanyl_cyclase"/>
</dbReference>
<dbReference type="PROSITE" id="PS50887">
    <property type="entry name" value="GGDEF"/>
    <property type="match status" value="1"/>
</dbReference>
<evidence type="ECO:0000259" key="3">
    <source>
        <dbReference type="PROSITE" id="PS50887"/>
    </source>
</evidence>
<dbReference type="InterPro" id="IPR035919">
    <property type="entry name" value="EAL_sf"/>
</dbReference>
<keyword evidence="1" id="KW-1133">Transmembrane helix</keyword>
<dbReference type="CDD" id="cd01949">
    <property type="entry name" value="GGDEF"/>
    <property type="match status" value="1"/>
</dbReference>
<evidence type="ECO:0000256" key="1">
    <source>
        <dbReference type="SAM" id="Phobius"/>
    </source>
</evidence>
<dbReference type="InterPro" id="IPR000160">
    <property type="entry name" value="GGDEF_dom"/>
</dbReference>
<dbReference type="InterPro" id="IPR007487">
    <property type="entry name" value="ABC_transpt-TYRBP-like"/>
</dbReference>
<keyword evidence="1" id="KW-0472">Membrane</keyword>
<feature type="domain" description="GGDEF" evidence="3">
    <location>
        <begin position="458"/>
        <end position="591"/>
    </location>
</feature>
<dbReference type="AlphaFoldDB" id="A0A839K274"/>
<evidence type="ECO:0000313" key="4">
    <source>
        <dbReference type="EMBL" id="MBB2183302.1"/>
    </source>
</evidence>
<gene>
    <name evidence="4" type="ORF">H0486_10465</name>
</gene>
<dbReference type="EMBL" id="JACEGA010000001">
    <property type="protein sequence ID" value="MBB2183302.1"/>
    <property type="molecule type" value="Genomic_DNA"/>
</dbReference>
<dbReference type="Proteomes" id="UP000574276">
    <property type="component" value="Unassembled WGS sequence"/>
</dbReference>
<dbReference type="Gene3D" id="3.40.50.2300">
    <property type="match status" value="2"/>
</dbReference>
<dbReference type="Gene3D" id="3.20.20.450">
    <property type="entry name" value="EAL domain"/>
    <property type="match status" value="1"/>
</dbReference>
<dbReference type="InterPro" id="IPR001633">
    <property type="entry name" value="EAL_dom"/>
</dbReference>
<dbReference type="InterPro" id="IPR029787">
    <property type="entry name" value="Nucleotide_cyclase"/>
</dbReference>
<comment type="caution">
    <text evidence="4">The sequence shown here is derived from an EMBL/GenBank/DDBJ whole genome shotgun (WGS) entry which is preliminary data.</text>
</comment>
<dbReference type="SUPFAM" id="SSF141868">
    <property type="entry name" value="EAL domain-like"/>
    <property type="match status" value="1"/>
</dbReference>
<feature type="domain" description="EAL" evidence="2">
    <location>
        <begin position="600"/>
        <end position="853"/>
    </location>
</feature>
<dbReference type="InterPro" id="IPR050706">
    <property type="entry name" value="Cyclic-di-GMP_PDE-like"/>
</dbReference>
<dbReference type="GO" id="GO:0071111">
    <property type="term" value="F:cyclic-guanylate-specific phosphodiesterase activity"/>
    <property type="evidence" value="ECO:0007669"/>
    <property type="project" value="InterPro"/>
</dbReference>